<evidence type="ECO:0000313" key="1">
    <source>
        <dbReference type="EMBL" id="MDM8563654.1"/>
    </source>
</evidence>
<accession>A0ABT7VVQ0</accession>
<evidence type="ECO:0000313" key="2">
    <source>
        <dbReference type="Proteomes" id="UP001171945"/>
    </source>
</evidence>
<sequence>TCVETPTLTDAMRMIKEGNKESDTLFVLNMWATFERFLRNDLQERGKLLRDNKPPALGYSIYQHFEKEVEFWNPGEILDFLKESLFKNRAYLIGHAKQILAYRDWVAHGKNPKNPPSSDIKPLAAYNTLDEIVETLLANPPF</sequence>
<organism evidence="1 2">
    <name type="scientific">Candidatus Marithioploca araucensis</name>
    <dbReference type="NCBI Taxonomy" id="70273"/>
    <lineage>
        <taxon>Bacteria</taxon>
        <taxon>Pseudomonadati</taxon>
        <taxon>Pseudomonadota</taxon>
        <taxon>Gammaproteobacteria</taxon>
        <taxon>Thiotrichales</taxon>
        <taxon>Thiotrichaceae</taxon>
        <taxon>Candidatus Marithioploca</taxon>
    </lineage>
</organism>
<dbReference type="Proteomes" id="UP001171945">
    <property type="component" value="Unassembled WGS sequence"/>
</dbReference>
<name>A0ABT7VVQ0_9GAMM</name>
<evidence type="ECO:0008006" key="3">
    <source>
        <dbReference type="Google" id="ProtNLM"/>
    </source>
</evidence>
<keyword evidence="2" id="KW-1185">Reference proteome</keyword>
<dbReference type="EMBL" id="JAUCGM010000779">
    <property type="protein sequence ID" value="MDM8563654.1"/>
    <property type="molecule type" value="Genomic_DNA"/>
</dbReference>
<protein>
    <recommendedName>
        <fullName evidence="3">RiboL-PSP-HEPN domain-containing protein</fullName>
    </recommendedName>
</protein>
<proteinExistence type="predicted"/>
<comment type="caution">
    <text evidence="1">The sequence shown here is derived from an EMBL/GenBank/DDBJ whole genome shotgun (WGS) entry which is preliminary data.</text>
</comment>
<reference evidence="1" key="1">
    <citation type="submission" date="2023-06" db="EMBL/GenBank/DDBJ databases">
        <title>Uncultivated large filamentous bacteria from sulfidic sediments reveal new species and different genomic features in energy metabolism and defense.</title>
        <authorList>
            <person name="Fonseca A."/>
        </authorList>
    </citation>
    <scope>NUCLEOTIDE SEQUENCE</scope>
    <source>
        <strain evidence="1">HSG4</strain>
    </source>
</reference>
<gene>
    <name evidence="1" type="ORF">QUF54_09900</name>
</gene>
<feature type="non-terminal residue" evidence="1">
    <location>
        <position position="1"/>
    </location>
</feature>